<gene>
    <name evidence="2" type="ORF">GCM10010451_32000</name>
</gene>
<proteinExistence type="predicted"/>
<dbReference type="EMBL" id="BAAAUH010000021">
    <property type="protein sequence ID" value="GAA3180451.1"/>
    <property type="molecule type" value="Genomic_DNA"/>
</dbReference>
<dbReference type="RefSeq" id="WP_346139826.1">
    <property type="nucleotide sequence ID" value="NZ_BAAAUH010000021.1"/>
</dbReference>
<reference evidence="3" key="1">
    <citation type="journal article" date="2019" name="Int. J. Syst. Evol. Microbiol.">
        <title>The Global Catalogue of Microorganisms (GCM) 10K type strain sequencing project: providing services to taxonomists for standard genome sequencing and annotation.</title>
        <authorList>
            <consortium name="The Broad Institute Genomics Platform"/>
            <consortium name="The Broad Institute Genome Sequencing Center for Infectious Disease"/>
            <person name="Wu L."/>
            <person name="Ma J."/>
        </authorList>
    </citation>
    <scope>NUCLEOTIDE SEQUENCE [LARGE SCALE GENOMIC DNA]</scope>
    <source>
        <strain evidence="3">JCM 9095</strain>
    </source>
</reference>
<accession>A0ABP6PJE3</accession>
<feature type="compositionally biased region" description="Low complexity" evidence="1">
    <location>
        <begin position="182"/>
        <end position="196"/>
    </location>
</feature>
<dbReference type="Proteomes" id="UP001501866">
    <property type="component" value="Unassembled WGS sequence"/>
</dbReference>
<feature type="region of interest" description="Disordered" evidence="1">
    <location>
        <begin position="47"/>
        <end position="136"/>
    </location>
</feature>
<name>A0ABP6PJE3_9ACTN</name>
<feature type="compositionally biased region" description="Polar residues" evidence="1">
    <location>
        <begin position="113"/>
        <end position="126"/>
    </location>
</feature>
<evidence type="ECO:0000313" key="2">
    <source>
        <dbReference type="EMBL" id="GAA3180451.1"/>
    </source>
</evidence>
<feature type="compositionally biased region" description="Polar residues" evidence="1">
    <location>
        <begin position="50"/>
        <end position="60"/>
    </location>
</feature>
<sequence length="209" mass="20874">MTADRRGRAALLPCRLLAVLTALAAVLLTLGSAGDARPLPAATHLAPSVPATTAHPSPSLSPGDVHVSPSGSPTDAHHSPSLSPGDAHLSPSLSPGDAHHSPSLSPGDAHLSPSGSSTDAHLSPSTAHAYDTRPYGDDAYVGARTLLVRPERDAGERTLPAGPQLFTAAHTPPVPPRPARPAPAAAAEPPAGAHVPDLLGRAPPAASST</sequence>
<protein>
    <recommendedName>
        <fullName evidence="4">Secreted protein</fullName>
    </recommendedName>
</protein>
<evidence type="ECO:0000256" key="1">
    <source>
        <dbReference type="SAM" id="MobiDB-lite"/>
    </source>
</evidence>
<feature type="region of interest" description="Disordered" evidence="1">
    <location>
        <begin position="151"/>
        <end position="209"/>
    </location>
</feature>
<evidence type="ECO:0008006" key="4">
    <source>
        <dbReference type="Google" id="ProtNLM"/>
    </source>
</evidence>
<organism evidence="2 3">
    <name type="scientific">Streptomyces virens</name>
    <dbReference type="NCBI Taxonomy" id="285572"/>
    <lineage>
        <taxon>Bacteria</taxon>
        <taxon>Bacillati</taxon>
        <taxon>Actinomycetota</taxon>
        <taxon>Actinomycetes</taxon>
        <taxon>Kitasatosporales</taxon>
        <taxon>Streptomycetaceae</taxon>
        <taxon>Streptomyces</taxon>
    </lineage>
</organism>
<feature type="compositionally biased region" description="Pro residues" evidence="1">
    <location>
        <begin position="172"/>
        <end position="181"/>
    </location>
</feature>
<keyword evidence="3" id="KW-1185">Reference proteome</keyword>
<comment type="caution">
    <text evidence="2">The sequence shown here is derived from an EMBL/GenBank/DDBJ whole genome shotgun (WGS) entry which is preliminary data.</text>
</comment>
<evidence type="ECO:0000313" key="3">
    <source>
        <dbReference type="Proteomes" id="UP001501866"/>
    </source>
</evidence>